<dbReference type="EMBL" id="FRFG01000003">
    <property type="protein sequence ID" value="SHO54434.1"/>
    <property type="molecule type" value="Genomic_DNA"/>
</dbReference>
<dbReference type="RefSeq" id="WP_073579346.1">
    <property type="nucleotide sequence ID" value="NZ_AP024898.1"/>
</dbReference>
<protein>
    <submittedName>
        <fullName evidence="1">Uncharacterized protein</fullName>
    </submittedName>
</protein>
<dbReference type="STRING" id="1117707.VQ7734_00148"/>
<dbReference type="OrthoDB" id="8970090at2"/>
<evidence type="ECO:0000313" key="1">
    <source>
        <dbReference type="EMBL" id="SHO54434.1"/>
    </source>
</evidence>
<dbReference type="AlphaFoldDB" id="A0A1M7YP77"/>
<accession>A0A1M7YP77</accession>
<proteinExistence type="predicted"/>
<keyword evidence="2" id="KW-1185">Reference proteome</keyword>
<sequence>MTNLKLKLVDYSDPEDHFEDTLGIAPSMFRDAIQNGLQYYRGVNKFHPVTAGGSRAWEEIVATLRLRIIENYEGWKAEQRHGMPVLINAKLGKTIVVTSGDENTGVKEETPKTKNAKGGVTEYFVGQNLSLFDEAESDIGNITPVDSHETWVFLYTFDKNKSEIRFELSLPTGASISGNHGKVKITDWKNRVIFPAISFNEMPDEFKAQFAEDSDFFEVQKK</sequence>
<reference evidence="2" key="1">
    <citation type="submission" date="2016-12" db="EMBL/GenBank/DDBJ databases">
        <authorList>
            <person name="Rodrigo-Torres L."/>
            <person name="Arahal R.D."/>
            <person name="Lucena T."/>
        </authorList>
    </citation>
    <scope>NUCLEOTIDE SEQUENCE [LARGE SCALE GENOMIC DNA]</scope>
</reference>
<gene>
    <name evidence="1" type="ORF">VQ7734_00148</name>
</gene>
<organism evidence="1 2">
    <name type="scientific">Vibrio quintilis</name>
    <dbReference type="NCBI Taxonomy" id="1117707"/>
    <lineage>
        <taxon>Bacteria</taxon>
        <taxon>Pseudomonadati</taxon>
        <taxon>Pseudomonadota</taxon>
        <taxon>Gammaproteobacteria</taxon>
        <taxon>Vibrionales</taxon>
        <taxon>Vibrionaceae</taxon>
        <taxon>Vibrio</taxon>
    </lineage>
</organism>
<name>A0A1M7YP77_9VIBR</name>
<evidence type="ECO:0000313" key="2">
    <source>
        <dbReference type="Proteomes" id="UP000184600"/>
    </source>
</evidence>
<dbReference type="Proteomes" id="UP000184600">
    <property type="component" value="Unassembled WGS sequence"/>
</dbReference>